<evidence type="ECO:0000313" key="3">
    <source>
        <dbReference type="EMBL" id="MFC3149627.1"/>
    </source>
</evidence>
<dbReference type="InterPro" id="IPR036264">
    <property type="entry name" value="Bact_exopeptidase_dim_dom"/>
</dbReference>
<dbReference type="RefSeq" id="WP_386714909.1">
    <property type="nucleotide sequence ID" value="NZ_JBHRSZ010000001.1"/>
</dbReference>
<proteinExistence type="predicted"/>
<evidence type="ECO:0000259" key="2">
    <source>
        <dbReference type="Pfam" id="PF07687"/>
    </source>
</evidence>
<dbReference type="PRINTS" id="PR00934">
    <property type="entry name" value="XHISDIPTASE"/>
</dbReference>
<name>A0ABV7H7F0_9GAMM</name>
<dbReference type="InterPro" id="IPR011650">
    <property type="entry name" value="Peptidase_M20_dimer"/>
</dbReference>
<gene>
    <name evidence="3" type="ORF">ACFOEK_01150</name>
</gene>
<accession>A0ABV7H7F0</accession>
<protein>
    <submittedName>
        <fullName evidence="3">Aminoacyl-histidine dipeptidase</fullName>
    </submittedName>
</protein>
<organism evidence="3 4">
    <name type="scientific">Litoribrevibacter euphylliae</name>
    <dbReference type="NCBI Taxonomy" id="1834034"/>
    <lineage>
        <taxon>Bacteria</taxon>
        <taxon>Pseudomonadati</taxon>
        <taxon>Pseudomonadota</taxon>
        <taxon>Gammaproteobacteria</taxon>
        <taxon>Oceanospirillales</taxon>
        <taxon>Oceanospirillaceae</taxon>
        <taxon>Litoribrevibacter</taxon>
    </lineage>
</organism>
<reference evidence="4" key="1">
    <citation type="journal article" date="2019" name="Int. J. Syst. Evol. Microbiol.">
        <title>The Global Catalogue of Microorganisms (GCM) 10K type strain sequencing project: providing services to taxonomists for standard genome sequencing and annotation.</title>
        <authorList>
            <consortium name="The Broad Institute Genomics Platform"/>
            <consortium name="The Broad Institute Genome Sequencing Center for Infectious Disease"/>
            <person name="Wu L."/>
            <person name="Ma J."/>
        </authorList>
    </citation>
    <scope>NUCLEOTIDE SEQUENCE [LARGE SCALE GENOMIC DNA]</scope>
    <source>
        <strain evidence="4">KCTC 52438</strain>
    </source>
</reference>
<evidence type="ECO:0000313" key="4">
    <source>
        <dbReference type="Proteomes" id="UP001595476"/>
    </source>
</evidence>
<dbReference type="PANTHER" id="PTHR43501">
    <property type="entry name" value="CYTOSOL NON-SPECIFIC DIPEPTIDASE"/>
    <property type="match status" value="1"/>
</dbReference>
<dbReference type="EMBL" id="JBHRSZ010000001">
    <property type="protein sequence ID" value="MFC3149627.1"/>
    <property type="molecule type" value="Genomic_DNA"/>
</dbReference>
<feature type="domain" description="Peptidase M20 dimerisation" evidence="2">
    <location>
        <begin position="212"/>
        <end position="295"/>
    </location>
</feature>
<keyword evidence="4" id="KW-1185">Reference proteome</keyword>
<dbReference type="InterPro" id="IPR002933">
    <property type="entry name" value="Peptidase_M20"/>
</dbReference>
<dbReference type="SUPFAM" id="SSF53187">
    <property type="entry name" value="Zn-dependent exopeptidases"/>
    <property type="match status" value="1"/>
</dbReference>
<dbReference type="NCBIfam" id="TIGR01893">
    <property type="entry name" value="aa-his-dipept"/>
    <property type="match status" value="1"/>
</dbReference>
<dbReference type="PANTHER" id="PTHR43501:SF1">
    <property type="entry name" value="CYTOSOL NON-SPECIFIC DIPEPTIDASE"/>
    <property type="match status" value="1"/>
</dbReference>
<comment type="caution">
    <text evidence="3">The sequence shown here is derived from an EMBL/GenBank/DDBJ whole genome shotgun (WGS) entry which is preliminary data.</text>
</comment>
<dbReference type="Gene3D" id="3.40.630.10">
    <property type="entry name" value="Zn peptidases"/>
    <property type="match status" value="2"/>
</dbReference>
<dbReference type="Pfam" id="PF01546">
    <property type="entry name" value="Peptidase_M20"/>
    <property type="match status" value="1"/>
</dbReference>
<dbReference type="Proteomes" id="UP001595476">
    <property type="component" value="Unassembled WGS sequence"/>
</dbReference>
<keyword evidence="1" id="KW-0378">Hydrolase</keyword>
<dbReference type="SUPFAM" id="SSF55031">
    <property type="entry name" value="Bacterial exopeptidase dimerisation domain"/>
    <property type="match status" value="1"/>
</dbReference>
<dbReference type="InterPro" id="IPR001160">
    <property type="entry name" value="Peptidase_M20C"/>
</dbReference>
<evidence type="ECO:0000256" key="1">
    <source>
        <dbReference type="ARBA" id="ARBA00022801"/>
    </source>
</evidence>
<dbReference type="CDD" id="cd03890">
    <property type="entry name" value="M20_pepD"/>
    <property type="match status" value="1"/>
</dbReference>
<sequence>MSISHLNPVAVWQQFDRICSIPHPSKHEEDLIQYILEEAKKHNVVTERDEVGNVKLSKPATAGYENAVSVVMQSHIDMVPQKNATTSHDFTKDPIQAYVEGDWVTAKGTTLGADNGIGMAAILAVMFADEDSGIVHGPLEALLTVDEEAGMTGAFELKESWFNSKVLLNLDTEEEGELYVGCAGGVDVTVNWPVAKVPVDAEACVAYELSVTGLKGGHSGIDIHKGRGNANKLLSRVLLALTKACEISIAELQGGTLRNAIPREAFATVVLPKGQESAFQSVIERVTEYITDEYDYVESDLMIRTKSTETPQSAMDMQAVTGLLNAIVTCPNGVLRNSDRFEGVVETSSNLGIVTLEDELVSLKFMTRSLKDHARDNAVQRIRSCFELIGADVEASGAYPGWAPSSDPSLLKSMKSVYQTLFDQVPGTQIIHAGLECGILGAKYPEWDMISFGPTITGAHSPDERVNIPSVARFWDYLLAVLKHLAGKQSA</sequence>
<dbReference type="PIRSF" id="PIRSF016599">
    <property type="entry name" value="Xaa-His_dipept"/>
    <property type="match status" value="1"/>
</dbReference>
<dbReference type="Pfam" id="PF07687">
    <property type="entry name" value="M20_dimer"/>
    <property type="match status" value="1"/>
</dbReference>